<name>A0ABR2W1P0_9FUNG</name>
<feature type="domain" description="NADP-dependent oxidoreductase" evidence="9">
    <location>
        <begin position="102"/>
        <end position="229"/>
    </location>
</feature>
<keyword evidence="11" id="KW-1185">Reference proteome</keyword>
<evidence type="ECO:0000313" key="11">
    <source>
        <dbReference type="Proteomes" id="UP001479436"/>
    </source>
</evidence>
<evidence type="ECO:0000256" key="6">
    <source>
        <dbReference type="ARBA" id="ARBA00031154"/>
    </source>
</evidence>
<evidence type="ECO:0000256" key="4">
    <source>
        <dbReference type="ARBA" id="ARBA00022684"/>
    </source>
</evidence>
<evidence type="ECO:0000259" key="9">
    <source>
        <dbReference type="Pfam" id="PF00248"/>
    </source>
</evidence>
<gene>
    <name evidence="10" type="ORF">K7432_006401</name>
</gene>
<dbReference type="Pfam" id="PF00248">
    <property type="entry name" value="Aldo_ket_red"/>
    <property type="match status" value="1"/>
</dbReference>
<evidence type="ECO:0000256" key="3">
    <source>
        <dbReference type="ARBA" id="ARBA00011532"/>
    </source>
</evidence>
<sequence>MLTTALLNYPESRANRTKTTPICSIKKCLLYSGNLMRVGASGIRNSTLRNSQHELISSLDETLKVFLREQGSCFYIPENDYLEIPDTRHRNSLDQEDLNDLEVSVKLFYLPDTTGTSHFPASYVSESLEYIKRHLGVEHVHDFVLSFPEHNFQENVNDVVPAWNEMEHFYKDGAIKHLGVSEFSPSELCNLSKKVQITPQINHVDLGNNSSVSADIVAYAAANNIQLLTHQDSSDILPASSFNALLAKYGIVSSIEEAKLTPRWVLKYSSVIRTRGVIANKGYIVSASSY</sequence>
<evidence type="ECO:0000256" key="7">
    <source>
        <dbReference type="ARBA" id="ARBA00031732"/>
    </source>
</evidence>
<evidence type="ECO:0000256" key="5">
    <source>
        <dbReference type="ARBA" id="ARBA00030406"/>
    </source>
</evidence>
<accession>A0ABR2W1P0</accession>
<dbReference type="InterPro" id="IPR036812">
    <property type="entry name" value="NAD(P)_OxRdtase_dom_sf"/>
</dbReference>
<evidence type="ECO:0000256" key="1">
    <source>
        <dbReference type="ARBA" id="ARBA00005006"/>
    </source>
</evidence>
<dbReference type="Proteomes" id="UP001479436">
    <property type="component" value="Unassembled WGS sequence"/>
</dbReference>
<organism evidence="10 11">
    <name type="scientific">Basidiobolus ranarum</name>
    <dbReference type="NCBI Taxonomy" id="34480"/>
    <lineage>
        <taxon>Eukaryota</taxon>
        <taxon>Fungi</taxon>
        <taxon>Fungi incertae sedis</taxon>
        <taxon>Zoopagomycota</taxon>
        <taxon>Entomophthoromycotina</taxon>
        <taxon>Basidiobolomycetes</taxon>
        <taxon>Basidiobolales</taxon>
        <taxon>Basidiobolaceae</taxon>
        <taxon>Basidiobolus</taxon>
    </lineage>
</organism>
<dbReference type="EMBL" id="JASJQH010007157">
    <property type="protein sequence ID" value="KAK9717183.1"/>
    <property type="molecule type" value="Genomic_DNA"/>
</dbReference>
<proteinExistence type="inferred from homology"/>
<comment type="similarity">
    <text evidence="2">Belongs to the aldo/keto reductase family. Glutamate--cysteine ligase light chain subfamily.</text>
</comment>
<dbReference type="InterPro" id="IPR032963">
    <property type="entry name" value="Gclm"/>
</dbReference>
<dbReference type="Gene3D" id="3.20.20.100">
    <property type="entry name" value="NADP-dependent oxidoreductase domain"/>
    <property type="match status" value="1"/>
</dbReference>
<comment type="pathway">
    <text evidence="1">Sulfur metabolism; glutathione biosynthesis; glutathione from L-cysteine and L-glutamate: step 1/2.</text>
</comment>
<reference evidence="10 11" key="1">
    <citation type="submission" date="2023-04" db="EMBL/GenBank/DDBJ databases">
        <title>Genome of Basidiobolus ranarum AG-B5.</title>
        <authorList>
            <person name="Stajich J.E."/>
            <person name="Carter-House D."/>
            <person name="Gryganskyi A."/>
        </authorList>
    </citation>
    <scope>NUCLEOTIDE SEQUENCE [LARGE SCALE GENOMIC DNA]</scope>
    <source>
        <strain evidence="10 11">AG-B5</strain>
    </source>
</reference>
<dbReference type="InterPro" id="IPR023210">
    <property type="entry name" value="NADP_OxRdtase_dom"/>
</dbReference>
<comment type="caution">
    <text evidence="10">The sequence shown here is derived from an EMBL/GenBank/DDBJ whole genome shotgun (WGS) entry which is preliminary data.</text>
</comment>
<evidence type="ECO:0000313" key="10">
    <source>
        <dbReference type="EMBL" id="KAK9717183.1"/>
    </source>
</evidence>
<protein>
    <recommendedName>
        <fullName evidence="7">GCS light chain</fullName>
    </recommendedName>
    <alternativeName>
        <fullName evidence="5">Gamma-ECS regulatory subunit</fullName>
    </alternativeName>
    <alternativeName>
        <fullName evidence="8">Gamma-glutamylcysteine synthetase regulatory subunit</fullName>
    </alternativeName>
    <alternativeName>
        <fullName evidence="6">Glutamate--cysteine ligase modifier subunit</fullName>
    </alternativeName>
</protein>
<dbReference type="PANTHER" id="PTHR13295">
    <property type="entry name" value="GLUTAMATE CYSTEINE LIGASE REGULATORY SUBUNIT"/>
    <property type="match status" value="1"/>
</dbReference>
<keyword evidence="4" id="KW-0317">Glutathione biosynthesis</keyword>
<dbReference type="SUPFAM" id="SSF51430">
    <property type="entry name" value="NAD(P)-linked oxidoreductase"/>
    <property type="match status" value="1"/>
</dbReference>
<comment type="subunit">
    <text evidence="3">Heterodimer of a catalytic heavy chain and a regulatory light chain.</text>
</comment>
<evidence type="ECO:0000256" key="2">
    <source>
        <dbReference type="ARBA" id="ARBA00008612"/>
    </source>
</evidence>
<dbReference type="PANTHER" id="PTHR13295:SF4">
    <property type="entry name" value="GLUTAMATE--CYSTEINE LIGASE REGULATORY SUBUNIT"/>
    <property type="match status" value="1"/>
</dbReference>
<evidence type="ECO:0000256" key="8">
    <source>
        <dbReference type="ARBA" id="ARBA00032926"/>
    </source>
</evidence>